<dbReference type="GO" id="GO:0030488">
    <property type="term" value="P:tRNA methylation"/>
    <property type="evidence" value="ECO:0007669"/>
    <property type="project" value="TreeGrafter"/>
</dbReference>
<dbReference type="Pfam" id="PF00400">
    <property type="entry name" value="WD40"/>
    <property type="match status" value="4"/>
</dbReference>
<dbReference type="RefSeq" id="XP_009832465.1">
    <property type="nucleotide sequence ID" value="XM_009834163.1"/>
</dbReference>
<name>W4GGQ4_APHAT</name>
<dbReference type="InterPro" id="IPR019775">
    <property type="entry name" value="WD40_repeat_CS"/>
</dbReference>
<evidence type="ECO:0000256" key="7">
    <source>
        <dbReference type="PROSITE-ProRule" id="PRU00221"/>
    </source>
</evidence>
<evidence type="ECO:0000256" key="3">
    <source>
        <dbReference type="ARBA" id="ARBA00022574"/>
    </source>
</evidence>
<dbReference type="PROSITE" id="PS50082">
    <property type="entry name" value="WD_REPEATS_2"/>
    <property type="match status" value="3"/>
</dbReference>
<dbReference type="OrthoDB" id="5594999at2759"/>
<keyword evidence="4" id="KW-0819">tRNA processing</keyword>
<dbReference type="PROSITE" id="PS50294">
    <property type="entry name" value="WD_REPEATS_REGION"/>
    <property type="match status" value="1"/>
</dbReference>
<dbReference type="InterPro" id="IPR015943">
    <property type="entry name" value="WD40/YVTN_repeat-like_dom_sf"/>
</dbReference>
<dbReference type="InterPro" id="IPR001680">
    <property type="entry name" value="WD40_rpt"/>
</dbReference>
<dbReference type="Gene3D" id="2.130.10.10">
    <property type="entry name" value="YVTN repeat-like/Quinoprotein amine dehydrogenase"/>
    <property type="match status" value="5"/>
</dbReference>
<evidence type="ECO:0000256" key="6">
    <source>
        <dbReference type="ARBA" id="ARBA00038255"/>
    </source>
</evidence>
<comment type="subcellular location">
    <subcellularLocation>
        <location evidence="1">Cytoplasm</location>
    </subcellularLocation>
</comment>
<dbReference type="STRING" id="112090.W4GGQ4"/>
<evidence type="ECO:0000256" key="5">
    <source>
        <dbReference type="ARBA" id="ARBA00022737"/>
    </source>
</evidence>
<feature type="repeat" description="WD" evidence="7">
    <location>
        <begin position="273"/>
        <end position="313"/>
    </location>
</feature>
<dbReference type="PANTHER" id="PTHR14344">
    <property type="entry name" value="WD REPEAT PROTEIN"/>
    <property type="match status" value="1"/>
</dbReference>
<accession>W4GGQ4</accession>
<dbReference type="GeneID" id="20810328"/>
<keyword evidence="5" id="KW-0677">Repeat</keyword>
<reference evidence="8" key="1">
    <citation type="submission" date="2013-12" db="EMBL/GenBank/DDBJ databases">
        <title>The Genome Sequence of Aphanomyces astaci APO3.</title>
        <authorList>
            <consortium name="The Broad Institute Genomics Platform"/>
            <person name="Russ C."/>
            <person name="Tyler B."/>
            <person name="van West P."/>
            <person name="Dieguez-Uribeondo J."/>
            <person name="Young S.K."/>
            <person name="Zeng Q."/>
            <person name="Gargeya S."/>
            <person name="Fitzgerald M."/>
            <person name="Abouelleil A."/>
            <person name="Alvarado L."/>
            <person name="Chapman S.B."/>
            <person name="Gainer-Dewar J."/>
            <person name="Goldberg J."/>
            <person name="Griggs A."/>
            <person name="Gujja S."/>
            <person name="Hansen M."/>
            <person name="Howarth C."/>
            <person name="Imamovic A."/>
            <person name="Ireland A."/>
            <person name="Larimer J."/>
            <person name="McCowan C."/>
            <person name="Murphy C."/>
            <person name="Pearson M."/>
            <person name="Poon T.W."/>
            <person name="Priest M."/>
            <person name="Roberts A."/>
            <person name="Saif S."/>
            <person name="Shea T."/>
            <person name="Sykes S."/>
            <person name="Wortman J."/>
            <person name="Nusbaum C."/>
            <person name="Birren B."/>
        </authorList>
    </citation>
    <scope>NUCLEOTIDE SEQUENCE [LARGE SCALE GENOMIC DNA]</scope>
    <source>
        <strain evidence="8">APO3</strain>
    </source>
</reference>
<evidence type="ECO:0000256" key="1">
    <source>
        <dbReference type="ARBA" id="ARBA00004496"/>
    </source>
</evidence>
<comment type="similarity">
    <text evidence="6">Belongs to the WD repeat WDR6 family.</text>
</comment>
<dbReference type="InterPro" id="IPR051973">
    <property type="entry name" value="tRNA_Anticodon_Mtase-Reg"/>
</dbReference>
<dbReference type="PANTHER" id="PTHR14344:SF3">
    <property type="entry name" value="WD REPEAT-CONTAINING PROTEIN 6"/>
    <property type="match status" value="1"/>
</dbReference>
<organism evidence="8">
    <name type="scientific">Aphanomyces astaci</name>
    <name type="common">Crayfish plague agent</name>
    <dbReference type="NCBI Taxonomy" id="112090"/>
    <lineage>
        <taxon>Eukaryota</taxon>
        <taxon>Sar</taxon>
        <taxon>Stramenopiles</taxon>
        <taxon>Oomycota</taxon>
        <taxon>Saprolegniomycetes</taxon>
        <taxon>Saprolegniales</taxon>
        <taxon>Verrucalvaceae</taxon>
        <taxon>Aphanomyces</taxon>
    </lineage>
</organism>
<evidence type="ECO:0000256" key="4">
    <source>
        <dbReference type="ARBA" id="ARBA00022694"/>
    </source>
</evidence>
<feature type="repeat" description="WD" evidence="7">
    <location>
        <begin position="335"/>
        <end position="357"/>
    </location>
</feature>
<gene>
    <name evidence="8" type="ORF">H257_08332</name>
</gene>
<dbReference type="AlphaFoldDB" id="W4GGQ4"/>
<keyword evidence="2" id="KW-0963">Cytoplasm</keyword>
<dbReference type="EMBL" id="KI913131">
    <property type="protein sequence ID" value="ETV78128.1"/>
    <property type="molecule type" value="Genomic_DNA"/>
</dbReference>
<keyword evidence="3 7" id="KW-0853">WD repeat</keyword>
<dbReference type="PROSITE" id="PS00678">
    <property type="entry name" value="WD_REPEATS_1"/>
    <property type="match status" value="1"/>
</dbReference>
<feature type="repeat" description="WD" evidence="7">
    <location>
        <begin position="212"/>
        <end position="244"/>
    </location>
</feature>
<evidence type="ECO:0000256" key="2">
    <source>
        <dbReference type="ARBA" id="ARBA00022490"/>
    </source>
</evidence>
<protein>
    <submittedName>
        <fullName evidence="8">Uncharacterized protein</fullName>
    </submittedName>
</protein>
<dbReference type="InterPro" id="IPR036322">
    <property type="entry name" value="WD40_repeat_dom_sf"/>
</dbReference>
<dbReference type="VEuPathDB" id="FungiDB:H257_08332"/>
<sequence length="1102" mass="118204">MTMMHATKGEFVGAVTALHFSADGSLLYAAVGCTLYVYDTTNGTMFVSPLPIWSHGTIHGMDVAQSLALCFGQKQLALVSALPTTTTSNVQSSSPSSIIATECMDWILDARLLVDDVVVDDTALLLPMVAVGLAHNMVHIWDPSTRTTLQTFQCTERTILYAMGLYGRSLESLIVAAGTVFQHILLWAPPTLSSSSSSQQPSNSVAQVTQRLHQHDGVLFQLTWSSTGRQLASVSDDRSVQLWSNLTNDVGRDDVALARDANLRLGFQSQFRGWGHTARVWDVQFASHGRLVSVSEDATVKVWSGPTGDCLTTLLGHVDTNVWRVAVHPARTEWVATGGGDNAIKLWNIDRAMANQSLGTSATRHMQTLPTLSLSSSCASSSSQRTLEEATLAKKQPKKVSSHGASVRSLVALPSSVVWISDQGHVGVTSLISSSSAPLVVVPLHANLCCVAATSGGDLVAVGDVSGCVHLLSSSSSSSTSSDLVEIATAQAHIGRIMSIWIVQHQDITAVFTTGVDLTLREWRVAPRPQGPGDHGDAGRTALTPVATYKCPSKHCCVSALLATDDGALLWCGDARGNLCVYDRVALVASTTDDPHGDKSNAGIQPKHVLWQVHGKDVVSCLTWHNHMLYSGSHDGFVCTSRYAFGELQVVRRVGVKGISTIKSIYWQSDGGLRVFGFHATQAILVDVSQSLRLLALECGGYRRPHALFLSDSDVSHVFAFTTPGSAALQVHSSTIIVHPSKGHQPTTTTALNHPFLSWHGHHHSKMATSVAWVHPLSSSTPLLVTGGEDCALKLHAPHSTTGKPVQCVDTVTMHGTNVRSVAVVGRDWVVSGGGKQSVHLWQVVDNHLDHVAEHTPSDASQDQRILALAATSVQGHGTDDNVIAVFATNSEGQSTFFTASTDRRRAGRLDRRLMWTGRSDKPILSCALTPSHFFVTGATDGYVVIWDVATLLRGDTSTSPPRQVYQYRAHDMGVNCLCIRATGPTTFDVFSGGDDQNIAHAAVDATDRLHVQVRHLQGKQNASASALKAIQVLDDVVVAAGYDQRVTAWGMERDELTWRGAAFSECADIAGVSLRRPTLEDDGVIEAVVVGKGMQIVTFQK</sequence>
<dbReference type="SMART" id="SM00320">
    <property type="entry name" value="WD40"/>
    <property type="match status" value="12"/>
</dbReference>
<evidence type="ECO:0000313" key="8">
    <source>
        <dbReference type="EMBL" id="ETV78128.1"/>
    </source>
</evidence>
<proteinExistence type="inferred from homology"/>
<dbReference type="GO" id="GO:0005737">
    <property type="term" value="C:cytoplasm"/>
    <property type="evidence" value="ECO:0007669"/>
    <property type="project" value="UniProtKB-SubCell"/>
</dbReference>
<dbReference type="SUPFAM" id="SSF50978">
    <property type="entry name" value="WD40 repeat-like"/>
    <property type="match status" value="3"/>
</dbReference>